<dbReference type="RefSeq" id="WP_055234537.1">
    <property type="nucleotide sequence ID" value="NZ_CAKJYS010000001.1"/>
</dbReference>
<evidence type="ECO:0000313" key="3">
    <source>
        <dbReference type="EMBL" id="KAB1327646.1"/>
    </source>
</evidence>
<dbReference type="Pfam" id="PF16343">
    <property type="entry name" value="DUF4973"/>
    <property type="match status" value="1"/>
</dbReference>
<dbReference type="Proteomes" id="UP000375690">
    <property type="component" value="Unassembled WGS sequence"/>
</dbReference>
<dbReference type="Pfam" id="PF14274">
    <property type="entry name" value="BT_3044-like_C"/>
    <property type="match status" value="1"/>
</dbReference>
<dbReference type="Gene3D" id="2.40.128.440">
    <property type="entry name" value="Uncharacterised protein PF14274, DUF4361"/>
    <property type="match status" value="1"/>
</dbReference>
<dbReference type="EMBL" id="QSBI01000003">
    <property type="protein sequence ID" value="RGX12520.1"/>
    <property type="molecule type" value="Genomic_DNA"/>
</dbReference>
<name>A0A413EXI7_BACOV</name>
<protein>
    <submittedName>
        <fullName evidence="4">DUF4973 domain-containing protein</fullName>
    </submittedName>
</protein>
<comment type="caution">
    <text evidence="4">The sequence shown here is derived from an EMBL/GenBank/DDBJ whole genome shotgun (WGS) entry which is preliminary data.</text>
</comment>
<dbReference type="InterPro" id="IPR032509">
    <property type="entry name" value="DUF4973"/>
</dbReference>
<dbReference type="InterPro" id="IPR025371">
    <property type="entry name" value="BT_3044-like_C"/>
</dbReference>
<accession>A0A413EXI7</accession>
<evidence type="ECO:0000259" key="1">
    <source>
        <dbReference type="Pfam" id="PF14274"/>
    </source>
</evidence>
<evidence type="ECO:0000313" key="4">
    <source>
        <dbReference type="EMBL" id="RGX12520.1"/>
    </source>
</evidence>
<dbReference type="EMBL" id="VWFC01000008">
    <property type="protein sequence ID" value="KAB1327646.1"/>
    <property type="molecule type" value="Genomic_DNA"/>
</dbReference>
<sequence length="333" mass="38583">MKNIYYLFLGLVVVICCTACNKEWEDEQYLQMASFKANVNAQGVTTAYVRFKPGGVVKYSVPVIMSGSTMNEKARTIHVGLDPDTLARLNKEQYGHRQELYFQQLPDKYYSMPETVEMPVGECVTIFPVEFKLDETLDQADKWVLPLQILDDSSYDYQANPRKFYRRAMLRLLPFNDYSGTYDASQYKIYLGDDTSNALTISTTRAFVVTEDEIFIYAGVRDIDYLDRKLYKVKIKFTDEIVDLQNKKLIISSDNSENNNFTPIGIQSYSISESMDDLKPYLKKIFITLNLEYTFDDYTTVPGQKIQYHVVGTLSMERKLNTLIPDEDQQIQW</sequence>
<reference evidence="3 6" key="2">
    <citation type="journal article" date="2019" name="Nat. Med.">
        <title>A library of human gut bacterial isolates paired with longitudinal multiomics data enables mechanistic microbiome research.</title>
        <authorList>
            <person name="Poyet M."/>
            <person name="Groussin M."/>
            <person name="Gibbons S.M."/>
            <person name="Avila-Pacheco J."/>
            <person name="Jiang X."/>
            <person name="Kearney S.M."/>
            <person name="Perrotta A.R."/>
            <person name="Berdy B."/>
            <person name="Zhao S."/>
            <person name="Lieberman T.D."/>
            <person name="Swanson P.K."/>
            <person name="Smith M."/>
            <person name="Roesemann S."/>
            <person name="Alexander J.E."/>
            <person name="Rich S.A."/>
            <person name="Livny J."/>
            <person name="Vlamakis H."/>
            <person name="Clish C."/>
            <person name="Bullock K."/>
            <person name="Deik A."/>
            <person name="Scott J."/>
            <person name="Pierce K.A."/>
            <person name="Xavier R.J."/>
            <person name="Alm E.J."/>
        </authorList>
    </citation>
    <scope>NUCLEOTIDE SEQUENCE [LARGE SCALE GENOMIC DNA]</scope>
    <source>
        <strain evidence="3 6">BIOML-A2</strain>
    </source>
</reference>
<reference evidence="4 5" key="1">
    <citation type="submission" date="2018-08" db="EMBL/GenBank/DDBJ databases">
        <title>A genome reference for cultivated species of the human gut microbiota.</title>
        <authorList>
            <person name="Zou Y."/>
            <person name="Xue W."/>
            <person name="Luo G."/>
        </authorList>
    </citation>
    <scope>NUCLEOTIDE SEQUENCE [LARGE SCALE GENOMIC DNA]</scope>
    <source>
        <strain evidence="4 5">AF04-46</strain>
    </source>
</reference>
<dbReference type="Gene3D" id="2.60.40.1740">
    <property type="entry name" value="hypothetical protein (bacova_03559)"/>
    <property type="match status" value="1"/>
</dbReference>
<organism evidence="4 5">
    <name type="scientific">Bacteroides ovatus</name>
    <dbReference type="NCBI Taxonomy" id="28116"/>
    <lineage>
        <taxon>Bacteria</taxon>
        <taxon>Pseudomonadati</taxon>
        <taxon>Bacteroidota</taxon>
        <taxon>Bacteroidia</taxon>
        <taxon>Bacteroidales</taxon>
        <taxon>Bacteroidaceae</taxon>
        <taxon>Bacteroides</taxon>
    </lineage>
</organism>
<feature type="domain" description="DUF4973" evidence="2">
    <location>
        <begin position="24"/>
        <end position="153"/>
    </location>
</feature>
<evidence type="ECO:0000259" key="2">
    <source>
        <dbReference type="Pfam" id="PF16343"/>
    </source>
</evidence>
<feature type="domain" description="BT-3044-like C-terminal" evidence="1">
    <location>
        <begin position="166"/>
        <end position="314"/>
    </location>
</feature>
<gene>
    <name evidence="4" type="ORF">DWV35_03720</name>
    <name evidence="3" type="ORF">F3B53_09205</name>
</gene>
<proteinExistence type="predicted"/>
<dbReference type="Proteomes" id="UP000286031">
    <property type="component" value="Unassembled WGS sequence"/>
</dbReference>
<dbReference type="AlphaFoldDB" id="A0A413EXI7"/>
<evidence type="ECO:0000313" key="5">
    <source>
        <dbReference type="Proteomes" id="UP000286031"/>
    </source>
</evidence>
<evidence type="ECO:0000313" key="6">
    <source>
        <dbReference type="Proteomes" id="UP000375690"/>
    </source>
</evidence>